<organism evidence="4 5">
    <name type="scientific">Crucibulum laeve</name>
    <dbReference type="NCBI Taxonomy" id="68775"/>
    <lineage>
        <taxon>Eukaryota</taxon>
        <taxon>Fungi</taxon>
        <taxon>Dikarya</taxon>
        <taxon>Basidiomycota</taxon>
        <taxon>Agaricomycotina</taxon>
        <taxon>Agaricomycetes</taxon>
        <taxon>Agaricomycetidae</taxon>
        <taxon>Agaricales</taxon>
        <taxon>Agaricineae</taxon>
        <taxon>Nidulariaceae</taxon>
        <taxon>Crucibulum</taxon>
    </lineage>
</organism>
<dbReference type="InterPro" id="IPR011009">
    <property type="entry name" value="Kinase-like_dom_sf"/>
</dbReference>
<dbReference type="EMBL" id="ML213614">
    <property type="protein sequence ID" value="TFK36341.1"/>
    <property type="molecule type" value="Genomic_DNA"/>
</dbReference>
<dbReference type="STRING" id="68775.A0A5C3M5F1"/>
<dbReference type="InterPro" id="IPR008266">
    <property type="entry name" value="Tyr_kinase_AS"/>
</dbReference>
<dbReference type="SUPFAM" id="SSF56112">
    <property type="entry name" value="Protein kinase-like (PK-like)"/>
    <property type="match status" value="2"/>
</dbReference>
<dbReference type="InterPro" id="IPR051681">
    <property type="entry name" value="Ser/Thr_Kinases-Pseudokinases"/>
</dbReference>
<gene>
    <name evidence="4" type="ORF">BDQ12DRAFT_714116</name>
</gene>
<feature type="domain" description="Protein kinase" evidence="3">
    <location>
        <begin position="896"/>
        <end position="1171"/>
    </location>
</feature>
<keyword evidence="4" id="KW-0418">Kinase</keyword>
<dbReference type="OrthoDB" id="2928561at2759"/>
<dbReference type="InterPro" id="IPR000719">
    <property type="entry name" value="Prot_kinase_dom"/>
</dbReference>
<keyword evidence="2" id="KW-0067">ATP-binding</keyword>
<dbReference type="PROSITE" id="PS50011">
    <property type="entry name" value="PROTEIN_KINASE_DOM"/>
    <property type="match status" value="2"/>
</dbReference>
<dbReference type="Proteomes" id="UP000308652">
    <property type="component" value="Unassembled WGS sequence"/>
</dbReference>
<evidence type="ECO:0000256" key="1">
    <source>
        <dbReference type="ARBA" id="ARBA00022741"/>
    </source>
</evidence>
<name>A0A5C3M5F1_9AGAR</name>
<dbReference type="GO" id="GO:0005524">
    <property type="term" value="F:ATP binding"/>
    <property type="evidence" value="ECO:0007669"/>
    <property type="project" value="UniProtKB-KW"/>
</dbReference>
<sequence>MPVAPDVPWSTHPEYEVRGIVLTSPKAVTHGASSEVYEGLYRGEKVALKRPHAFVPTFGNEELWRNVLLRVALEVAIQELLEDGPHIMEFLGVNEEIFPTPCIVTLWAANNTIRHYRNSLGAGNINIEKRLTEISIGLEYIHSKEIAHNALSSSTIFILMDGTACIGGFGLAELPKIPTAVGSDSHLLVGEFTEPRGMQSPFAVDVYAFACVAFQLYTGRSPYSFIRRELMRAKGGVELLLRPTHYEDSDILIPNEIWDLIERSWEPEIPLRYTSSQVLKHMEIINQEWNTKSWTKLEPAVVRWFFDSNSKSLCWVEISDSSNGSYLARCMSELCAREHQLGGSIFFSQENSMDAMTMISKFIRELSYKVLPTTIARYMQEALRENPELLYPQCEKDLKDCLSAVIIQPLQTRPGSFLSPLVIVLDSLELWEGINLDHTTDSNGWFTKDVLVRSIFWLSETLQKERINLRFFVTSGTKTHRDAKSSLQDFQKYTHSLYLHPHGVLDSSNDAWSELQTPGADNQNLVHRRSTDISDESFPGIEWCGHNEYSTMCWMRHPSLQYGRPSAAARAAARHCQNKGSLAAYLICSSPNINNQGFFKNLASQLGSSIPGLKPRMRRILDEQRETLFATDEEFCRTVILQAFSTDEPPPPMVIVIDTIGFLYRDFPLAELVWLEGQFSERNIPLRLCVASELDLYRWANFQFPEFMDRALLLKLQSDVVWRRRLHRSQRSLTFNHSTQLLHQNLIDFIIHQLSADYSKDQTLHNTFEAVLADMTPLDRVQSFVKSDEFRSRLLTIITDIGLSEHDGTKKALKVDEHTLAKLLENIVDSEPDKSQLLSLAVSEMSRALDLMQIIFSKGLIESAETNRKARRLFIKLSQHADIILPSQLITGLTLLNEGRPVNGGGYADIFQALYQGNEVAVKRIRTHFVKDSQNIRRAFAGEALVWQHLKHPNVLPFLGIDAEMFTSSLCMVSPWMHHGTIMEFRAMMGPAHINIEQRLSEILMGLLYLHGEGVIHGDLRGGNILIDDTWHAVLADFGLTVFSDATAATHETNPRGTCRWMAPELLIPDVVDVNSLRKTEASDVYAFGCVCLELYTGLHPFSEASTDVAVICQLIMGKRPSLAVLDSTDNSPQALFVPDSIREMVDRCLQRDTKDRPLVLEIIETLKVVE</sequence>
<evidence type="ECO:0000313" key="5">
    <source>
        <dbReference type="Proteomes" id="UP000308652"/>
    </source>
</evidence>
<feature type="domain" description="Protein kinase" evidence="3">
    <location>
        <begin position="22"/>
        <end position="284"/>
    </location>
</feature>
<protein>
    <submittedName>
        <fullName evidence="4">Kinase-like domain-containing protein</fullName>
    </submittedName>
</protein>
<keyword evidence="1" id="KW-0547">Nucleotide-binding</keyword>
<keyword evidence="4" id="KW-0808">Transferase</keyword>
<dbReference type="Gene3D" id="1.10.510.10">
    <property type="entry name" value="Transferase(Phosphotransferase) domain 1"/>
    <property type="match status" value="2"/>
</dbReference>
<evidence type="ECO:0000259" key="3">
    <source>
        <dbReference type="PROSITE" id="PS50011"/>
    </source>
</evidence>
<proteinExistence type="predicted"/>
<evidence type="ECO:0000256" key="2">
    <source>
        <dbReference type="ARBA" id="ARBA00022840"/>
    </source>
</evidence>
<dbReference type="AlphaFoldDB" id="A0A5C3M5F1"/>
<dbReference type="PROSITE" id="PS00109">
    <property type="entry name" value="PROTEIN_KINASE_TYR"/>
    <property type="match status" value="1"/>
</dbReference>
<dbReference type="Pfam" id="PF00069">
    <property type="entry name" value="Pkinase"/>
    <property type="match status" value="2"/>
</dbReference>
<keyword evidence="5" id="KW-1185">Reference proteome</keyword>
<dbReference type="GO" id="GO:0004674">
    <property type="term" value="F:protein serine/threonine kinase activity"/>
    <property type="evidence" value="ECO:0007669"/>
    <property type="project" value="TreeGrafter"/>
</dbReference>
<dbReference type="PANTHER" id="PTHR44329:SF298">
    <property type="entry name" value="MIXED LINEAGE KINASE DOMAIN-LIKE PROTEIN"/>
    <property type="match status" value="1"/>
</dbReference>
<reference evidence="4 5" key="1">
    <citation type="journal article" date="2019" name="Nat. Ecol. Evol.">
        <title>Megaphylogeny resolves global patterns of mushroom evolution.</title>
        <authorList>
            <person name="Varga T."/>
            <person name="Krizsan K."/>
            <person name="Foldi C."/>
            <person name="Dima B."/>
            <person name="Sanchez-Garcia M."/>
            <person name="Sanchez-Ramirez S."/>
            <person name="Szollosi G.J."/>
            <person name="Szarkandi J.G."/>
            <person name="Papp V."/>
            <person name="Albert L."/>
            <person name="Andreopoulos W."/>
            <person name="Angelini C."/>
            <person name="Antonin V."/>
            <person name="Barry K.W."/>
            <person name="Bougher N.L."/>
            <person name="Buchanan P."/>
            <person name="Buyck B."/>
            <person name="Bense V."/>
            <person name="Catcheside P."/>
            <person name="Chovatia M."/>
            <person name="Cooper J."/>
            <person name="Damon W."/>
            <person name="Desjardin D."/>
            <person name="Finy P."/>
            <person name="Geml J."/>
            <person name="Haridas S."/>
            <person name="Hughes K."/>
            <person name="Justo A."/>
            <person name="Karasinski D."/>
            <person name="Kautmanova I."/>
            <person name="Kiss B."/>
            <person name="Kocsube S."/>
            <person name="Kotiranta H."/>
            <person name="LaButti K.M."/>
            <person name="Lechner B.E."/>
            <person name="Liimatainen K."/>
            <person name="Lipzen A."/>
            <person name="Lukacs Z."/>
            <person name="Mihaltcheva S."/>
            <person name="Morgado L.N."/>
            <person name="Niskanen T."/>
            <person name="Noordeloos M.E."/>
            <person name="Ohm R.A."/>
            <person name="Ortiz-Santana B."/>
            <person name="Ovrebo C."/>
            <person name="Racz N."/>
            <person name="Riley R."/>
            <person name="Savchenko A."/>
            <person name="Shiryaev A."/>
            <person name="Soop K."/>
            <person name="Spirin V."/>
            <person name="Szebenyi C."/>
            <person name="Tomsovsky M."/>
            <person name="Tulloss R.E."/>
            <person name="Uehling J."/>
            <person name="Grigoriev I.V."/>
            <person name="Vagvolgyi C."/>
            <person name="Papp T."/>
            <person name="Martin F.M."/>
            <person name="Miettinen O."/>
            <person name="Hibbett D.S."/>
            <person name="Nagy L.G."/>
        </authorList>
    </citation>
    <scope>NUCLEOTIDE SEQUENCE [LARGE SCALE GENOMIC DNA]</scope>
    <source>
        <strain evidence="4 5">CBS 166.37</strain>
    </source>
</reference>
<dbReference type="PANTHER" id="PTHR44329">
    <property type="entry name" value="SERINE/THREONINE-PROTEIN KINASE TNNI3K-RELATED"/>
    <property type="match status" value="1"/>
</dbReference>
<evidence type="ECO:0000313" key="4">
    <source>
        <dbReference type="EMBL" id="TFK36341.1"/>
    </source>
</evidence>
<accession>A0A5C3M5F1</accession>